<comment type="caution">
    <text evidence="2">The sequence shown here is derived from an EMBL/GenBank/DDBJ whole genome shotgun (WGS) entry which is preliminary data.</text>
</comment>
<gene>
    <name evidence="2" type="ORF">EHT25_13030</name>
</gene>
<keyword evidence="3" id="KW-1185">Reference proteome</keyword>
<accession>A0A3P1BTH8</accession>
<evidence type="ECO:0000313" key="3">
    <source>
        <dbReference type="Proteomes" id="UP000271925"/>
    </source>
</evidence>
<protein>
    <submittedName>
        <fullName evidence="2">FHA domain-containing protein</fullName>
    </submittedName>
</protein>
<dbReference type="InterPro" id="IPR008984">
    <property type="entry name" value="SMAD_FHA_dom_sf"/>
</dbReference>
<reference evidence="2 3" key="1">
    <citation type="submission" date="2018-11" db="EMBL/GenBank/DDBJ databases">
        <authorList>
            <person name="Zhou Z."/>
            <person name="Wang G."/>
        </authorList>
    </citation>
    <scope>NUCLEOTIDE SEQUENCE [LARGE SCALE GENOMIC DNA]</scope>
    <source>
        <strain evidence="2 3">KCTC52004</strain>
    </source>
</reference>
<dbReference type="AlphaFoldDB" id="A0A3P1BTH8"/>
<dbReference type="Pfam" id="PF00498">
    <property type="entry name" value="FHA"/>
    <property type="match status" value="1"/>
</dbReference>
<name>A0A3P1BTH8_9BACT</name>
<dbReference type="InterPro" id="IPR000253">
    <property type="entry name" value="FHA_dom"/>
</dbReference>
<feature type="domain" description="FHA" evidence="1">
    <location>
        <begin position="75"/>
        <end position="151"/>
    </location>
</feature>
<dbReference type="CDD" id="cd00060">
    <property type="entry name" value="FHA"/>
    <property type="match status" value="1"/>
</dbReference>
<dbReference type="Proteomes" id="UP000271925">
    <property type="component" value="Unassembled WGS sequence"/>
</dbReference>
<dbReference type="OrthoDB" id="949044at2"/>
<sequence>MSGFKMTLITCHHCGRRIMVRVADAERGSITCSHVGCGAVNVLQSAFQYNETIVQGLPEFGRLTYLGKPERTYSLQVGRNVIGTADACTIQVERFVHNGRCFISRRHCTLTVSFDKWRGQLRYQLQDGVLDTDQKKMQYSLNGTLLNDIALQKMELIDVDNESIITLGGVDRFRLTHFVIPPEMLDTYKVELSFNPDRTE</sequence>
<dbReference type="EMBL" id="RQJO01000008">
    <property type="protein sequence ID" value="RRB04418.1"/>
    <property type="molecule type" value="Genomic_DNA"/>
</dbReference>
<organism evidence="2 3">
    <name type="scientific">Larkinella rosea</name>
    <dbReference type="NCBI Taxonomy" id="2025312"/>
    <lineage>
        <taxon>Bacteria</taxon>
        <taxon>Pseudomonadati</taxon>
        <taxon>Bacteroidota</taxon>
        <taxon>Cytophagia</taxon>
        <taxon>Cytophagales</taxon>
        <taxon>Spirosomataceae</taxon>
        <taxon>Larkinella</taxon>
    </lineage>
</organism>
<dbReference type="PROSITE" id="PS50006">
    <property type="entry name" value="FHA_DOMAIN"/>
    <property type="match status" value="1"/>
</dbReference>
<dbReference type="Gene3D" id="2.60.200.20">
    <property type="match status" value="1"/>
</dbReference>
<proteinExistence type="predicted"/>
<dbReference type="SMART" id="SM00240">
    <property type="entry name" value="FHA"/>
    <property type="match status" value="1"/>
</dbReference>
<dbReference type="RefSeq" id="WP_124875123.1">
    <property type="nucleotide sequence ID" value="NZ_RQJO01000008.1"/>
</dbReference>
<evidence type="ECO:0000259" key="1">
    <source>
        <dbReference type="PROSITE" id="PS50006"/>
    </source>
</evidence>
<dbReference type="SUPFAM" id="SSF49879">
    <property type="entry name" value="SMAD/FHA domain"/>
    <property type="match status" value="1"/>
</dbReference>
<evidence type="ECO:0000313" key="2">
    <source>
        <dbReference type="EMBL" id="RRB04418.1"/>
    </source>
</evidence>